<dbReference type="PANTHER" id="PTHR34120">
    <property type="entry name" value="EXPRESSED PROTEIN"/>
    <property type="match status" value="1"/>
</dbReference>
<protein>
    <submittedName>
        <fullName evidence="2">Uncharacterized protein</fullName>
    </submittedName>
</protein>
<organism evidence="2 3">
    <name type="scientific">Lupinus luteus</name>
    <name type="common">European yellow lupine</name>
    <dbReference type="NCBI Taxonomy" id="3873"/>
    <lineage>
        <taxon>Eukaryota</taxon>
        <taxon>Viridiplantae</taxon>
        <taxon>Streptophyta</taxon>
        <taxon>Embryophyta</taxon>
        <taxon>Tracheophyta</taxon>
        <taxon>Spermatophyta</taxon>
        <taxon>Magnoliopsida</taxon>
        <taxon>eudicotyledons</taxon>
        <taxon>Gunneridae</taxon>
        <taxon>Pentapetalae</taxon>
        <taxon>rosids</taxon>
        <taxon>fabids</taxon>
        <taxon>Fabales</taxon>
        <taxon>Fabaceae</taxon>
        <taxon>Papilionoideae</taxon>
        <taxon>50 kb inversion clade</taxon>
        <taxon>genistoids sensu lato</taxon>
        <taxon>core genistoids</taxon>
        <taxon>Genisteae</taxon>
        <taxon>Lupinus</taxon>
    </lineage>
</organism>
<feature type="region of interest" description="Disordered" evidence="1">
    <location>
        <begin position="63"/>
        <end position="104"/>
    </location>
</feature>
<evidence type="ECO:0000313" key="3">
    <source>
        <dbReference type="Proteomes" id="UP001497480"/>
    </source>
</evidence>
<gene>
    <name evidence="2" type="ORF">LLUT_LOCUS11027</name>
</gene>
<dbReference type="Proteomes" id="UP001497480">
    <property type="component" value="Unassembled WGS sequence"/>
</dbReference>
<accession>A0AAV1WLL3</accession>
<dbReference type="AlphaFoldDB" id="A0AAV1WLL3"/>
<keyword evidence="3" id="KW-1185">Reference proteome</keyword>
<evidence type="ECO:0000256" key="1">
    <source>
        <dbReference type="SAM" id="MobiDB-lite"/>
    </source>
</evidence>
<feature type="compositionally biased region" description="Low complexity" evidence="1">
    <location>
        <begin position="79"/>
        <end position="92"/>
    </location>
</feature>
<sequence>MPQLHSETLVSVFAGSSINRKIACETLSDDHESETHPHSPPESIWLSRDEEFDWLDRNAVCERKESTKGNSNSDPNYTNLNPNPNSQSNSRRFSSKLKSKASIIGLPKPQKPSLIEIKRRRRRNYNSTTLFPKGSASVLKSESSLKEPSSPKVSCTGKIKSMRDRNRRLRNSRRCTISEPVRTGRKRCLFESFLAIFRCGLEEKPEKKTGSGISVKEKEVTKPRDGVNDCSFVTSISSNNVWEGEPPGLAQMNRFACGRRSESSGVGESEIHMSR</sequence>
<feature type="compositionally biased region" description="Polar residues" evidence="1">
    <location>
        <begin position="68"/>
        <end position="78"/>
    </location>
</feature>
<name>A0AAV1WLL3_LUPLU</name>
<reference evidence="2 3" key="1">
    <citation type="submission" date="2024-03" db="EMBL/GenBank/DDBJ databases">
        <authorList>
            <person name="Martinez-Hernandez J."/>
        </authorList>
    </citation>
    <scope>NUCLEOTIDE SEQUENCE [LARGE SCALE GENOMIC DNA]</scope>
</reference>
<dbReference type="PANTHER" id="PTHR34120:SF27">
    <property type="entry name" value="CALCIUM_CALMODULIN-DEPENDENT PROTEIN KINASE-RELATED"/>
    <property type="match status" value="1"/>
</dbReference>
<evidence type="ECO:0000313" key="2">
    <source>
        <dbReference type="EMBL" id="CAL0309967.1"/>
    </source>
</evidence>
<proteinExistence type="predicted"/>
<dbReference type="EMBL" id="CAXHTB010000007">
    <property type="protein sequence ID" value="CAL0309967.1"/>
    <property type="molecule type" value="Genomic_DNA"/>
</dbReference>
<comment type="caution">
    <text evidence="2">The sequence shown here is derived from an EMBL/GenBank/DDBJ whole genome shotgun (WGS) entry which is preliminary data.</text>
</comment>